<dbReference type="WBParaSite" id="ALUE_0000173701-mRNA-1">
    <property type="protein sequence ID" value="ALUE_0000173701-mRNA-1"/>
    <property type="gene ID" value="ALUE_0000173701"/>
</dbReference>
<evidence type="ECO:0000313" key="1">
    <source>
        <dbReference type="Proteomes" id="UP000036681"/>
    </source>
</evidence>
<evidence type="ECO:0000313" key="2">
    <source>
        <dbReference type="WBParaSite" id="ALUE_0000173701-mRNA-1"/>
    </source>
</evidence>
<name>A0A0M3HJP2_ASCLU</name>
<keyword evidence="1" id="KW-1185">Reference proteome</keyword>
<protein>
    <submittedName>
        <fullName evidence="2">Uncharacterized protein</fullName>
    </submittedName>
</protein>
<accession>A0A0M3HJP2</accession>
<proteinExistence type="predicted"/>
<dbReference type="AlphaFoldDB" id="A0A0M3HJP2"/>
<reference evidence="2" key="1">
    <citation type="submission" date="2017-02" db="UniProtKB">
        <authorList>
            <consortium name="WormBaseParasite"/>
        </authorList>
    </citation>
    <scope>IDENTIFICATION</scope>
</reference>
<organism evidence="1 2">
    <name type="scientific">Ascaris lumbricoides</name>
    <name type="common">Giant roundworm</name>
    <dbReference type="NCBI Taxonomy" id="6252"/>
    <lineage>
        <taxon>Eukaryota</taxon>
        <taxon>Metazoa</taxon>
        <taxon>Ecdysozoa</taxon>
        <taxon>Nematoda</taxon>
        <taxon>Chromadorea</taxon>
        <taxon>Rhabditida</taxon>
        <taxon>Spirurina</taxon>
        <taxon>Ascaridomorpha</taxon>
        <taxon>Ascaridoidea</taxon>
        <taxon>Ascarididae</taxon>
        <taxon>Ascaris</taxon>
    </lineage>
</organism>
<sequence length="52" mass="6288">MGRIALKNEAQLYALRTNGYETVHNVLQFFSFFHFIYNFDRIVIEFCLIRLD</sequence>
<dbReference type="Proteomes" id="UP000036681">
    <property type="component" value="Unplaced"/>
</dbReference>